<dbReference type="CDD" id="cd13400">
    <property type="entry name" value="LT_IagB-like"/>
    <property type="match status" value="1"/>
</dbReference>
<dbReference type="Gene3D" id="1.10.530.10">
    <property type="match status" value="1"/>
</dbReference>
<sequence length="136" mass="15308">MDALALPPAIYREACIAQAVAHYQAHPDLLRAVIATERGTTGKVSRNDNGSFDMGLMQINSVHLPELARFGITQEMLVNNECLNIMIGAYYLQRSILTGRDFWHGVGSYHSKTPEKNTAYQYRVWENLQRIQGAAR</sequence>
<name>A0ABN7YCU2_9BURK</name>
<dbReference type="RefSeq" id="WP_224001221.1">
    <property type="nucleotide sequence ID" value="NZ_CAJZAF010000007.1"/>
</dbReference>
<dbReference type="EMBL" id="CAJZAF010000007">
    <property type="protein sequence ID" value="CAG9169765.1"/>
    <property type="molecule type" value="Genomic_DNA"/>
</dbReference>
<dbReference type="Proteomes" id="UP000701702">
    <property type="component" value="Unassembled WGS sequence"/>
</dbReference>
<accession>A0ABN7YCU2</accession>
<evidence type="ECO:0000259" key="1">
    <source>
        <dbReference type="Pfam" id="PF01464"/>
    </source>
</evidence>
<keyword evidence="3" id="KW-1185">Reference proteome</keyword>
<dbReference type="InterPro" id="IPR023346">
    <property type="entry name" value="Lysozyme-like_dom_sf"/>
</dbReference>
<dbReference type="Pfam" id="PF01464">
    <property type="entry name" value="SLT"/>
    <property type="match status" value="1"/>
</dbReference>
<dbReference type="InterPro" id="IPR008258">
    <property type="entry name" value="Transglycosylase_SLT_dom_1"/>
</dbReference>
<comment type="caution">
    <text evidence="2">The sequence shown here is derived from an EMBL/GenBank/DDBJ whole genome shotgun (WGS) entry which is preliminary data.</text>
</comment>
<dbReference type="SUPFAM" id="SSF53955">
    <property type="entry name" value="Lysozyme-like"/>
    <property type="match status" value="1"/>
</dbReference>
<gene>
    <name evidence="2" type="ORF">LMG23994_01652</name>
</gene>
<proteinExistence type="predicted"/>
<organism evidence="2 3">
    <name type="scientific">Cupriavidus pinatubonensis</name>
    <dbReference type="NCBI Taxonomy" id="248026"/>
    <lineage>
        <taxon>Bacteria</taxon>
        <taxon>Pseudomonadati</taxon>
        <taxon>Pseudomonadota</taxon>
        <taxon>Betaproteobacteria</taxon>
        <taxon>Burkholderiales</taxon>
        <taxon>Burkholderiaceae</taxon>
        <taxon>Cupriavidus</taxon>
    </lineage>
</organism>
<protein>
    <recommendedName>
        <fullName evidence="1">Transglycosylase SLT domain-containing protein</fullName>
    </recommendedName>
</protein>
<evidence type="ECO:0000313" key="2">
    <source>
        <dbReference type="EMBL" id="CAG9169765.1"/>
    </source>
</evidence>
<feature type="domain" description="Transglycosylase SLT" evidence="1">
    <location>
        <begin position="15"/>
        <end position="119"/>
    </location>
</feature>
<evidence type="ECO:0000313" key="3">
    <source>
        <dbReference type="Proteomes" id="UP000701702"/>
    </source>
</evidence>
<reference evidence="2 3" key="1">
    <citation type="submission" date="2021-08" db="EMBL/GenBank/DDBJ databases">
        <authorList>
            <person name="Peeters C."/>
        </authorList>
    </citation>
    <scope>NUCLEOTIDE SEQUENCE [LARGE SCALE GENOMIC DNA]</scope>
    <source>
        <strain evidence="2 3">LMG 23994</strain>
    </source>
</reference>